<dbReference type="InterPro" id="IPR000014">
    <property type="entry name" value="PAS"/>
</dbReference>
<sequence>MNNCAELAIRALESHLNVKKRLGLSSTKRRGKPLSKRLGSCSGTGARRNELDTDDGTLMEEYANRVRDVAEVDEAVVLLLDTRTPGWTILYVSPSWEELTGMDRAEAMGATLNEVMAHVNGDPRVVWEGVEREAAAGKAFVTPRVYCKASPAITFYLSFRPAASDDLDDQTVTLGVPASVPQAASAATAKLFFARLHTTPDPPVNTAVQSAVASNILTTGRRLAPSIAINPVQGLTEMFQGLVVGQVLGQGSYGTVYHARWHGVDVAIKVQDMHIRNAEERARAEFEVGLGQRLHHVNVVHTLSHASALLERNHPSGALDSNVSNAWNAGLQFAPLGFMVASRASGGAGACARDSAAPDSSENLAMRLEGAPAFIPFFGGNEDASAVAAAEAAAAAGSVPGGRAKDQPSLVDGPESLTTGGASNGGGGGTCLMPISAATFPAAPPSNLTVASGPNALVCVALPSGVHVPMLRNPQRSGAAVVHAAATLAAAAASGGGALPSVAALTFALGSSRSGSPHCPGTATPSTAAARTPAPISYCSIGPAAAGNATTFGRSVTRSGEESLASGAPRHVKRRASVTRVTDNATSATRVAAIFRANGSPGSGATADGDDADGACGSATLTLVPFLTASAMATAGCGVADEVEGVAAPVTQGGANCLSKGCFGSTFQYSSGTRCSTGGGAAVATTQNFPLDLALEGDGKKGQAHPLKEQLQQPETGEQELDGATGERMQLQEIKQPERQQSKEPLRCEQARESTLRYQSQYSGALALSGAYNGMPLLAHVDGGAGFGVMNIISGAMPRMAPGGGTFGGEGHNTATGVGSTMQGAIEADLSGLSYPLDVRLWMVLEFMDKGSLQDAIDRGWLCEGRTADHGPDYPAVLATAQDIAAAVAHLHSHDVVHGDLSAVNVLLQSVRQQDGGSKRNDVPVDSAGRGFVAKISDFGLSMQLKRPNEAIKTGAYGTITHMAPEVLRNSALSKPADVYSIGVLLWQMVTGSRPWAGLSHLQVSVEVGTNMRQLQWPTWVHSGVRLLGQRCLSPKPEERPTAAQMQAELAALMHQVPQYG</sequence>
<reference evidence="6" key="1">
    <citation type="journal article" date="2021" name="Proc. Natl. Acad. Sci. U.S.A.">
        <title>Three genomes in the algal genus Volvox reveal the fate of a haploid sex-determining region after a transition to homothallism.</title>
        <authorList>
            <person name="Yamamoto K."/>
            <person name="Hamaji T."/>
            <person name="Kawai-Toyooka H."/>
            <person name="Matsuzaki R."/>
            <person name="Takahashi F."/>
            <person name="Nishimura Y."/>
            <person name="Kawachi M."/>
            <person name="Noguchi H."/>
            <person name="Minakuchi Y."/>
            <person name="Umen J.G."/>
            <person name="Toyoda A."/>
            <person name="Nozaki H."/>
        </authorList>
    </citation>
    <scope>NUCLEOTIDE SEQUENCE</scope>
    <source>
        <strain evidence="6">NIES-3785</strain>
    </source>
</reference>
<dbReference type="PROSITE" id="PS50112">
    <property type="entry name" value="PAS"/>
    <property type="match status" value="1"/>
</dbReference>
<evidence type="ECO:0008006" key="8">
    <source>
        <dbReference type="Google" id="ProtNLM"/>
    </source>
</evidence>
<feature type="region of interest" description="Disordered" evidence="3">
    <location>
        <begin position="397"/>
        <end position="425"/>
    </location>
</feature>
<evidence type="ECO:0000256" key="1">
    <source>
        <dbReference type="ARBA" id="ARBA00022543"/>
    </source>
</evidence>
<dbReference type="AlphaFoldDB" id="A0A8J4LW42"/>
<proteinExistence type="predicted"/>
<dbReference type="InterPro" id="IPR001245">
    <property type="entry name" value="Ser-Thr/Tyr_kinase_cat_dom"/>
</dbReference>
<dbReference type="Gene3D" id="3.30.200.20">
    <property type="entry name" value="Phosphorylase Kinase, domain 1"/>
    <property type="match status" value="1"/>
</dbReference>
<dbReference type="SUPFAM" id="SSF56112">
    <property type="entry name" value="Protein kinase-like (PK-like)"/>
    <property type="match status" value="1"/>
</dbReference>
<evidence type="ECO:0000313" key="6">
    <source>
        <dbReference type="EMBL" id="GIM13262.1"/>
    </source>
</evidence>
<dbReference type="InterPro" id="IPR008266">
    <property type="entry name" value="Tyr_kinase_AS"/>
</dbReference>
<dbReference type="InterPro" id="IPR011009">
    <property type="entry name" value="Kinase-like_dom_sf"/>
</dbReference>
<evidence type="ECO:0000313" key="7">
    <source>
        <dbReference type="Proteomes" id="UP000722791"/>
    </source>
</evidence>
<evidence type="ECO:0000256" key="2">
    <source>
        <dbReference type="ARBA" id="ARBA00022606"/>
    </source>
</evidence>
<feature type="domain" description="PAS" evidence="5">
    <location>
        <begin position="62"/>
        <end position="109"/>
    </location>
</feature>
<dbReference type="SUPFAM" id="SSF55785">
    <property type="entry name" value="PYP-like sensor domain (PAS domain)"/>
    <property type="match status" value="1"/>
</dbReference>
<dbReference type="Proteomes" id="UP000722791">
    <property type="component" value="Unassembled WGS sequence"/>
</dbReference>
<dbReference type="Gene3D" id="3.30.450.20">
    <property type="entry name" value="PAS domain"/>
    <property type="match status" value="1"/>
</dbReference>
<dbReference type="PANTHER" id="PTHR44329:SF214">
    <property type="entry name" value="PROTEIN KINASE DOMAIN-CONTAINING PROTEIN"/>
    <property type="match status" value="1"/>
</dbReference>
<dbReference type="Gene3D" id="1.10.510.10">
    <property type="entry name" value="Transferase(Phosphotransferase) domain 1"/>
    <property type="match status" value="1"/>
</dbReference>
<dbReference type="InterPro" id="IPR035965">
    <property type="entry name" value="PAS-like_dom_sf"/>
</dbReference>
<dbReference type="PROSITE" id="PS50011">
    <property type="entry name" value="PROTEIN_KINASE_DOM"/>
    <property type="match status" value="1"/>
</dbReference>
<dbReference type="PANTHER" id="PTHR44329">
    <property type="entry name" value="SERINE/THREONINE-PROTEIN KINASE TNNI3K-RELATED"/>
    <property type="match status" value="1"/>
</dbReference>
<name>A0A8J4LW42_9CHLO</name>
<protein>
    <recommendedName>
        <fullName evidence="8">Protein kinase domain-containing protein</fullName>
    </recommendedName>
</protein>
<dbReference type="InterPro" id="IPR051681">
    <property type="entry name" value="Ser/Thr_Kinases-Pseudokinases"/>
</dbReference>
<evidence type="ECO:0000256" key="3">
    <source>
        <dbReference type="SAM" id="MobiDB-lite"/>
    </source>
</evidence>
<dbReference type="GO" id="GO:0004674">
    <property type="term" value="F:protein serine/threonine kinase activity"/>
    <property type="evidence" value="ECO:0007669"/>
    <property type="project" value="TreeGrafter"/>
</dbReference>
<evidence type="ECO:0000259" key="5">
    <source>
        <dbReference type="PROSITE" id="PS50112"/>
    </source>
</evidence>
<keyword evidence="2" id="KW-0716">Sensory transduction</keyword>
<feature type="domain" description="Protein kinase" evidence="4">
    <location>
        <begin position="690"/>
        <end position="1053"/>
    </location>
</feature>
<keyword evidence="1" id="KW-0675">Receptor</keyword>
<accession>A0A8J4LW42</accession>
<feature type="region of interest" description="Disordered" evidence="3">
    <location>
        <begin position="696"/>
        <end position="719"/>
    </location>
</feature>
<dbReference type="GO" id="GO:0005524">
    <property type="term" value="F:ATP binding"/>
    <property type="evidence" value="ECO:0007669"/>
    <property type="project" value="InterPro"/>
</dbReference>
<organism evidence="6 7">
    <name type="scientific">Volvox reticuliferus</name>
    <dbReference type="NCBI Taxonomy" id="1737510"/>
    <lineage>
        <taxon>Eukaryota</taxon>
        <taxon>Viridiplantae</taxon>
        <taxon>Chlorophyta</taxon>
        <taxon>core chlorophytes</taxon>
        <taxon>Chlorophyceae</taxon>
        <taxon>CS clade</taxon>
        <taxon>Chlamydomonadales</taxon>
        <taxon>Volvocaceae</taxon>
        <taxon>Volvox</taxon>
    </lineage>
</organism>
<feature type="region of interest" description="Disordered" evidence="3">
    <location>
        <begin position="26"/>
        <end position="55"/>
    </location>
</feature>
<dbReference type="EMBL" id="BNCQ01000048">
    <property type="protein sequence ID" value="GIM13262.1"/>
    <property type="molecule type" value="Genomic_DNA"/>
</dbReference>
<keyword evidence="1" id="KW-0600">Photoreceptor protein</keyword>
<gene>
    <name evidence="6" type="ORF">Vretimale_16361</name>
</gene>
<dbReference type="GO" id="GO:0009881">
    <property type="term" value="F:photoreceptor activity"/>
    <property type="evidence" value="ECO:0007669"/>
    <property type="project" value="UniProtKB-KW"/>
</dbReference>
<dbReference type="InterPro" id="IPR000719">
    <property type="entry name" value="Prot_kinase_dom"/>
</dbReference>
<feature type="compositionally biased region" description="Basic residues" evidence="3">
    <location>
        <begin position="26"/>
        <end position="35"/>
    </location>
</feature>
<dbReference type="Pfam" id="PF07714">
    <property type="entry name" value="PK_Tyr_Ser-Thr"/>
    <property type="match status" value="1"/>
</dbReference>
<dbReference type="PROSITE" id="PS00109">
    <property type="entry name" value="PROTEIN_KINASE_TYR"/>
    <property type="match status" value="1"/>
</dbReference>
<keyword evidence="1" id="KW-0157">Chromophore</keyword>
<evidence type="ECO:0000259" key="4">
    <source>
        <dbReference type="PROSITE" id="PS50011"/>
    </source>
</evidence>
<comment type="caution">
    <text evidence="6">The sequence shown here is derived from an EMBL/GenBank/DDBJ whole genome shotgun (WGS) entry which is preliminary data.</text>
</comment>